<reference evidence="2 3" key="1">
    <citation type="submission" date="2018-06" db="EMBL/GenBank/DDBJ databases">
        <authorList>
            <consortium name="Pathogen Informatics"/>
            <person name="Doyle S."/>
        </authorList>
    </citation>
    <scope>NUCLEOTIDE SEQUENCE [LARGE SCALE GENOMIC DNA]</scope>
    <source>
        <strain evidence="2 3">NCTC12722</strain>
    </source>
</reference>
<evidence type="ECO:0000259" key="1">
    <source>
        <dbReference type="Pfam" id="PF21834"/>
    </source>
</evidence>
<dbReference type="AlphaFoldDB" id="A0A380WEQ2"/>
<feature type="domain" description="DUF6894" evidence="1">
    <location>
        <begin position="3"/>
        <end position="65"/>
    </location>
</feature>
<dbReference type="EMBL" id="UIGB01000001">
    <property type="protein sequence ID" value="SUU86657.1"/>
    <property type="molecule type" value="Genomic_DNA"/>
</dbReference>
<dbReference type="Proteomes" id="UP000254343">
    <property type="component" value="Unassembled WGS sequence"/>
</dbReference>
<accession>A0A380WEQ2</accession>
<organism evidence="2 3">
    <name type="scientific">Afipia felis</name>
    <name type="common">Cat scratch disease bacillus</name>
    <dbReference type="NCBI Taxonomy" id="1035"/>
    <lineage>
        <taxon>Bacteria</taxon>
        <taxon>Pseudomonadati</taxon>
        <taxon>Pseudomonadota</taxon>
        <taxon>Alphaproteobacteria</taxon>
        <taxon>Hyphomicrobiales</taxon>
        <taxon>Nitrobacteraceae</taxon>
        <taxon>Afipia</taxon>
    </lineage>
</organism>
<dbReference type="InterPro" id="IPR054189">
    <property type="entry name" value="DUF6894"/>
</dbReference>
<proteinExistence type="predicted"/>
<dbReference type="Pfam" id="PF21834">
    <property type="entry name" value="DUF6894"/>
    <property type="match status" value="1"/>
</dbReference>
<dbReference type="RefSeq" id="WP_002717480.1">
    <property type="nucleotide sequence ID" value="NZ_UFSI01000001.1"/>
</dbReference>
<name>A0A380WEQ2_AFIFE</name>
<protein>
    <recommendedName>
        <fullName evidence="1">DUF6894 domain-containing protein</fullName>
    </recommendedName>
</protein>
<sequence length="82" mass="9238">MARYYFDIREADTLMPDEEGMEFPSLEAVQRKAVPTLGDLAKSMTFEIGEPGPQKAAIEVRDDNGPGLKIDFSVSWNVFRKN</sequence>
<gene>
    <name evidence="2" type="ORF">NCTC12722_03887</name>
</gene>
<evidence type="ECO:0000313" key="2">
    <source>
        <dbReference type="EMBL" id="SUU86657.1"/>
    </source>
</evidence>
<evidence type="ECO:0000313" key="3">
    <source>
        <dbReference type="Proteomes" id="UP000254343"/>
    </source>
</evidence>